<dbReference type="EC" id="3.1.1.11" evidence="1"/>
<sequence>MAANVVVSKQGDGQYTTLADAVKNIPINHQGTYIIQIKAGVYDENVIINNSNITLLGDGMGKTIFRSSRNKRGGYGISVSGAVVLLGDNFIVKNITFENTSDPANGQAVALYSNGDKSVFYLCEFISHQDTLYVNGNRQFFRECDISGTIDFIFGDAAMILQKCNIKFRQPIGKQTNTMTAQGRTDPNSKTAIVVHDCKIIADNGFVPGSVLCYLGRPWKQFSRTIVMQSDIDKVIDPAGWIQWPGHSDYINTLDYEEFCNIGPGSSTGNRVKLWPGYKQKVTANDVRQFTVTDFINGDQWLPAIGVPFTPGLLEDMNCT</sequence>
<dbReference type="Proteomes" id="UP000827976">
    <property type="component" value="Chromosome 14"/>
</dbReference>
<keyword evidence="1" id="KW-0378">Hydrolase</keyword>
<reference evidence="2" key="1">
    <citation type="journal article" date="2022" name="Nat. Commun.">
        <title>Chromosome evolution and the genetic basis of agronomically important traits in greater yam.</title>
        <authorList>
            <person name="Bredeson J.V."/>
            <person name="Lyons J.B."/>
            <person name="Oniyinde I.O."/>
            <person name="Okereke N.R."/>
            <person name="Kolade O."/>
            <person name="Nnabue I."/>
            <person name="Nwadili C.O."/>
            <person name="Hribova E."/>
            <person name="Parker M."/>
            <person name="Nwogha J."/>
            <person name="Shu S."/>
            <person name="Carlson J."/>
            <person name="Kariba R."/>
            <person name="Muthemba S."/>
            <person name="Knop K."/>
            <person name="Barton G.J."/>
            <person name="Sherwood A.V."/>
            <person name="Lopez-Montes A."/>
            <person name="Asiedu R."/>
            <person name="Jamnadass R."/>
            <person name="Muchugi A."/>
            <person name="Goodstein D."/>
            <person name="Egesi C.N."/>
            <person name="Featherston J."/>
            <person name="Asfaw A."/>
            <person name="Simpson G.G."/>
            <person name="Dolezel J."/>
            <person name="Hendre P.S."/>
            <person name="Van Deynze A."/>
            <person name="Kumar P.L."/>
            <person name="Obidiegwu J.E."/>
            <person name="Bhattacharjee R."/>
            <person name="Rokhsar D.S."/>
        </authorList>
    </citation>
    <scope>NUCLEOTIDE SEQUENCE [LARGE SCALE GENOMIC DNA]</scope>
    <source>
        <strain evidence="2">cv. TDa95/00328</strain>
    </source>
</reference>
<gene>
    <name evidence="1" type="ORF">IHE45_14G122300</name>
</gene>
<name>A0ACB7UUZ3_DIOAL</name>
<keyword evidence="2" id="KW-1185">Reference proteome</keyword>
<organism evidence="1 2">
    <name type="scientific">Dioscorea alata</name>
    <name type="common">Purple yam</name>
    <dbReference type="NCBI Taxonomy" id="55571"/>
    <lineage>
        <taxon>Eukaryota</taxon>
        <taxon>Viridiplantae</taxon>
        <taxon>Streptophyta</taxon>
        <taxon>Embryophyta</taxon>
        <taxon>Tracheophyta</taxon>
        <taxon>Spermatophyta</taxon>
        <taxon>Magnoliopsida</taxon>
        <taxon>Liliopsida</taxon>
        <taxon>Dioscoreales</taxon>
        <taxon>Dioscoreaceae</taxon>
        <taxon>Dioscorea</taxon>
    </lineage>
</organism>
<evidence type="ECO:0000313" key="1">
    <source>
        <dbReference type="EMBL" id="KAH7664466.1"/>
    </source>
</evidence>
<accession>A0ACB7UUZ3</accession>
<protein>
    <submittedName>
        <fullName evidence="1">Pectinesterase protein</fullName>
        <ecNumber evidence="1">3.1.1.11</ecNumber>
    </submittedName>
</protein>
<comment type="caution">
    <text evidence="1">The sequence shown here is derived from an EMBL/GenBank/DDBJ whole genome shotgun (WGS) entry which is preliminary data.</text>
</comment>
<proteinExistence type="predicted"/>
<dbReference type="EMBL" id="CM037024">
    <property type="protein sequence ID" value="KAH7664466.1"/>
    <property type="molecule type" value="Genomic_DNA"/>
</dbReference>
<evidence type="ECO:0000313" key="2">
    <source>
        <dbReference type="Proteomes" id="UP000827976"/>
    </source>
</evidence>